<dbReference type="OrthoDB" id="9805913at2"/>
<reference evidence="6 7" key="1">
    <citation type="submission" date="2019-02" db="EMBL/GenBank/DDBJ databases">
        <authorList>
            <person name="Fomenkov A."/>
            <person name="Dubinina G."/>
            <person name="Grabovich M."/>
            <person name="Vincze T."/>
            <person name="Roberts R.J."/>
        </authorList>
    </citation>
    <scope>NUCLEOTIDE SEQUENCE [LARGE SCALE GENOMIC DNA]</scope>
    <source>
        <strain evidence="6 7">P</strain>
    </source>
</reference>
<feature type="domain" description="HipA-like C-terminal" evidence="4">
    <location>
        <begin position="157"/>
        <end position="363"/>
    </location>
</feature>
<evidence type="ECO:0000259" key="4">
    <source>
        <dbReference type="Pfam" id="PF07804"/>
    </source>
</evidence>
<dbReference type="KEGG" id="sper:EW093_01320"/>
<dbReference type="EMBL" id="CP035807">
    <property type="protein sequence ID" value="QEN03398.1"/>
    <property type="molecule type" value="Genomic_DNA"/>
</dbReference>
<sequence>MNKTRVINVLYNNQNVGTMALYNKALCAFEYSDTWLDNGFSISPLSIPLEKKVFIPNYDPFNGLFGVFSDSLPDGWGQLLLDRLLVKKKINPRELNPLERLSIIGSSGMGGLTYVPEINIERNTTDYNLDQIAEECSRILKNEDSGDLDSLFILGGSSGGARPKMLTTVNGEDWIIKFPSSLDTDNIGKEEFDYSNCAMECGIVVEETKLFPSNKCSGYFGTKRFDRNTHFKPHMISVSGLLEVTHRIPNLDYNILMKLTLQLTKDMLQCEQLFRLMCFNVFANNRDDHSKNFSFLYNHITKAWTLSPAYDLTHSFSLGGEHATTINGNGRDPGIKDILEVANIIGLNKTKAKQIALEIKDSVYTNLKNYL</sequence>
<gene>
    <name evidence="6" type="ORF">EW093_01320</name>
</gene>
<proteinExistence type="inferred from homology"/>
<dbReference type="Pfam" id="PF07804">
    <property type="entry name" value="HipA_C"/>
    <property type="match status" value="1"/>
</dbReference>
<dbReference type="InterPro" id="IPR052028">
    <property type="entry name" value="HipA_Ser/Thr_kinase"/>
</dbReference>
<name>A0A5C1Q7V6_9SPIO</name>
<organism evidence="6 7">
    <name type="scientific">Thiospirochaeta perfilievii</name>
    <dbReference type="NCBI Taxonomy" id="252967"/>
    <lineage>
        <taxon>Bacteria</taxon>
        <taxon>Pseudomonadati</taxon>
        <taxon>Spirochaetota</taxon>
        <taxon>Spirochaetia</taxon>
        <taxon>Spirochaetales</taxon>
        <taxon>Spirochaetaceae</taxon>
        <taxon>Thiospirochaeta</taxon>
    </lineage>
</organism>
<feature type="domain" description="HipA N-terminal subdomain 1" evidence="5">
    <location>
        <begin position="8"/>
        <end position="114"/>
    </location>
</feature>
<keyword evidence="2" id="KW-0808">Transferase</keyword>
<dbReference type="Pfam" id="PF13657">
    <property type="entry name" value="Couple_hipA"/>
    <property type="match status" value="1"/>
</dbReference>
<dbReference type="InterPro" id="IPR017508">
    <property type="entry name" value="HipA_N1"/>
</dbReference>
<dbReference type="PANTHER" id="PTHR37419:SF8">
    <property type="entry name" value="TOXIN YJJJ"/>
    <property type="match status" value="1"/>
</dbReference>
<evidence type="ECO:0000313" key="7">
    <source>
        <dbReference type="Proteomes" id="UP000323824"/>
    </source>
</evidence>
<evidence type="ECO:0000259" key="5">
    <source>
        <dbReference type="Pfam" id="PF13657"/>
    </source>
</evidence>
<keyword evidence="3" id="KW-0418">Kinase</keyword>
<dbReference type="Gene3D" id="1.10.1070.20">
    <property type="match status" value="1"/>
</dbReference>
<evidence type="ECO:0000256" key="3">
    <source>
        <dbReference type="ARBA" id="ARBA00022777"/>
    </source>
</evidence>
<evidence type="ECO:0000256" key="1">
    <source>
        <dbReference type="ARBA" id="ARBA00010164"/>
    </source>
</evidence>
<accession>A0A5C1Q7V6</accession>
<evidence type="ECO:0000256" key="2">
    <source>
        <dbReference type="ARBA" id="ARBA00022679"/>
    </source>
</evidence>
<dbReference type="GO" id="GO:0005829">
    <property type="term" value="C:cytosol"/>
    <property type="evidence" value="ECO:0007669"/>
    <property type="project" value="TreeGrafter"/>
</dbReference>
<keyword evidence="7" id="KW-1185">Reference proteome</keyword>
<dbReference type="RefSeq" id="WP_149566657.1">
    <property type="nucleotide sequence ID" value="NZ_CP035807.1"/>
</dbReference>
<dbReference type="PANTHER" id="PTHR37419">
    <property type="entry name" value="SERINE/THREONINE-PROTEIN KINASE TOXIN HIPA"/>
    <property type="match status" value="1"/>
</dbReference>
<dbReference type="AlphaFoldDB" id="A0A5C1Q7V6"/>
<evidence type="ECO:0000313" key="6">
    <source>
        <dbReference type="EMBL" id="QEN03398.1"/>
    </source>
</evidence>
<comment type="similarity">
    <text evidence="1">Belongs to the HipA Ser/Thr kinase family.</text>
</comment>
<dbReference type="InterPro" id="IPR012893">
    <property type="entry name" value="HipA-like_C"/>
</dbReference>
<reference evidence="6 7" key="2">
    <citation type="submission" date="2019-09" db="EMBL/GenBank/DDBJ databases">
        <title>Complete Genome Sequence and Methylome Analysis of free living Spirochaetas.</title>
        <authorList>
            <person name="Leshcheva N."/>
            <person name="Mikheeva N."/>
        </authorList>
    </citation>
    <scope>NUCLEOTIDE SEQUENCE [LARGE SCALE GENOMIC DNA]</scope>
    <source>
        <strain evidence="6 7">P</strain>
    </source>
</reference>
<protein>
    <submittedName>
        <fullName evidence="6">Type II toxin-antitoxin system HipA family toxin</fullName>
    </submittedName>
</protein>
<dbReference type="GO" id="GO:0004674">
    <property type="term" value="F:protein serine/threonine kinase activity"/>
    <property type="evidence" value="ECO:0007669"/>
    <property type="project" value="TreeGrafter"/>
</dbReference>
<dbReference type="Proteomes" id="UP000323824">
    <property type="component" value="Chromosome"/>
</dbReference>